<keyword evidence="1" id="KW-1133">Transmembrane helix</keyword>
<keyword evidence="3" id="KW-1185">Reference proteome</keyword>
<reference evidence="2 3" key="1">
    <citation type="submission" date="2016-10" db="EMBL/GenBank/DDBJ databases">
        <title>Complete Genome Sequence of Peptococcaceae strain DCMF.</title>
        <authorList>
            <person name="Edwards R.J."/>
            <person name="Holland S.I."/>
            <person name="Deshpande N.P."/>
            <person name="Wong Y.K."/>
            <person name="Ertan H."/>
            <person name="Manefield M."/>
            <person name="Russell T.L."/>
            <person name="Lee M.J."/>
        </authorList>
    </citation>
    <scope>NUCLEOTIDE SEQUENCE [LARGE SCALE GENOMIC DNA]</scope>
    <source>
        <strain evidence="2 3">DCMF</strain>
    </source>
</reference>
<feature type="transmembrane region" description="Helical" evidence="1">
    <location>
        <begin position="118"/>
        <end position="138"/>
    </location>
</feature>
<dbReference type="OrthoDB" id="1809628at2"/>
<sequence>MNFNSIFITGIIGAVIVDGLTYLCLQLGIATSTPWEIASSIFLNPPLIYTPSGIIIGFIGTIALSIATSLLISCILSATGFEYAWLKGIIAANALGFINLGLFMRLLNIWPQIRNEPATNFVALFCLSVLGIIQAILLKKWSKITV</sequence>
<feature type="transmembrane region" description="Helical" evidence="1">
    <location>
        <begin position="49"/>
        <end position="72"/>
    </location>
</feature>
<evidence type="ECO:0000313" key="3">
    <source>
        <dbReference type="Proteomes" id="UP000323521"/>
    </source>
</evidence>
<name>A0A3G1KYS6_FORW1</name>
<keyword evidence="1" id="KW-0812">Transmembrane</keyword>
<evidence type="ECO:0000256" key="1">
    <source>
        <dbReference type="SAM" id="Phobius"/>
    </source>
</evidence>
<keyword evidence="1" id="KW-0472">Membrane</keyword>
<accession>A0A3G1KYS6</accession>
<protein>
    <submittedName>
        <fullName evidence="2">Uncharacterized protein</fullName>
    </submittedName>
</protein>
<dbReference type="Proteomes" id="UP000323521">
    <property type="component" value="Chromosome"/>
</dbReference>
<dbReference type="EMBL" id="CP017634">
    <property type="protein sequence ID" value="ATW27509.1"/>
    <property type="molecule type" value="Genomic_DNA"/>
</dbReference>
<organism evidence="2 3">
    <name type="scientific">Formimonas warabiya</name>
    <dbReference type="NCBI Taxonomy" id="1761012"/>
    <lineage>
        <taxon>Bacteria</taxon>
        <taxon>Bacillati</taxon>
        <taxon>Bacillota</taxon>
        <taxon>Clostridia</taxon>
        <taxon>Eubacteriales</taxon>
        <taxon>Peptococcaceae</taxon>
        <taxon>Candidatus Formimonas</taxon>
    </lineage>
</organism>
<dbReference type="RefSeq" id="WP_148136877.1">
    <property type="nucleotide sequence ID" value="NZ_CP017634.1"/>
</dbReference>
<feature type="transmembrane region" description="Helical" evidence="1">
    <location>
        <begin position="84"/>
        <end position="106"/>
    </location>
</feature>
<dbReference type="AlphaFoldDB" id="A0A3G1KYS6"/>
<dbReference type="KEGG" id="fwa:DCMF_24605"/>
<feature type="transmembrane region" description="Helical" evidence="1">
    <location>
        <begin position="7"/>
        <end position="29"/>
    </location>
</feature>
<evidence type="ECO:0000313" key="2">
    <source>
        <dbReference type="EMBL" id="ATW27509.1"/>
    </source>
</evidence>
<proteinExistence type="predicted"/>
<gene>
    <name evidence="2" type="ORF">DCMF_24605</name>
</gene>